<proteinExistence type="inferred from homology"/>
<dbReference type="OrthoDB" id="6348184at2759"/>
<evidence type="ECO:0000256" key="1">
    <source>
        <dbReference type="ARBA" id="ARBA00004651"/>
    </source>
</evidence>
<keyword evidence="6 7" id="KW-0472">Membrane</keyword>
<feature type="transmembrane region" description="Helical" evidence="7">
    <location>
        <begin position="187"/>
        <end position="205"/>
    </location>
</feature>
<dbReference type="Proteomes" id="UP000838412">
    <property type="component" value="Chromosome 1"/>
</dbReference>
<feature type="transmembrane region" description="Helical" evidence="7">
    <location>
        <begin position="127"/>
        <end position="149"/>
    </location>
</feature>
<reference evidence="8" key="1">
    <citation type="submission" date="2022-01" db="EMBL/GenBank/DDBJ databases">
        <authorList>
            <person name="Braso-Vives M."/>
        </authorList>
    </citation>
    <scope>NUCLEOTIDE SEQUENCE</scope>
</reference>
<accession>A0A8J9YP96</accession>
<gene>
    <name evidence="8" type="primary">XKR4</name>
    <name evidence="8" type="ORF">BLAG_LOCUS1118</name>
</gene>
<comment type="similarity">
    <text evidence="2 7">Belongs to the XK family.</text>
</comment>
<evidence type="ECO:0000256" key="4">
    <source>
        <dbReference type="ARBA" id="ARBA00022692"/>
    </source>
</evidence>
<keyword evidence="9" id="KW-1185">Reference proteome</keyword>
<dbReference type="PANTHER" id="PTHR16024">
    <property type="entry name" value="XK-RELATED PROTEIN"/>
    <property type="match status" value="1"/>
</dbReference>
<feature type="transmembrane region" description="Helical" evidence="7">
    <location>
        <begin position="100"/>
        <end position="120"/>
    </location>
</feature>
<evidence type="ECO:0000256" key="2">
    <source>
        <dbReference type="ARBA" id="ARBA00008789"/>
    </source>
</evidence>
<evidence type="ECO:0000256" key="6">
    <source>
        <dbReference type="ARBA" id="ARBA00023136"/>
    </source>
</evidence>
<evidence type="ECO:0000256" key="3">
    <source>
        <dbReference type="ARBA" id="ARBA00022475"/>
    </source>
</evidence>
<sequence>MESRLSDFFNYALLCEAMLECIPQLCLQLYIMVSTSEEVSVLKVTSIGTSLLAAAKALTTWWDKTTDSGLPLVLLFTAWKFVELSVRVLVLGLFAAVFKAWIVLPIGVHWLIIALAYTWVDPKFRSCVWMITFGVLMSTETFTIMAFSLVNPVRFWVNILLTLLGNMTMVTVWYTQKAGEDWYDTPALVGIVAGSVVSAACAVGFKYRNDFYDVGEEMYC</sequence>
<keyword evidence="4 7" id="KW-0812">Transmembrane</keyword>
<comment type="subcellular location">
    <subcellularLocation>
        <location evidence="1">Cell membrane</location>
        <topology evidence="1">Multi-pass membrane protein</topology>
    </subcellularLocation>
    <subcellularLocation>
        <location evidence="7">Membrane</location>
        <topology evidence="7">Multi-pass membrane protein</topology>
    </subcellularLocation>
</comment>
<evidence type="ECO:0000256" key="5">
    <source>
        <dbReference type="ARBA" id="ARBA00022989"/>
    </source>
</evidence>
<keyword evidence="5 7" id="KW-1133">Transmembrane helix</keyword>
<dbReference type="AlphaFoldDB" id="A0A8J9YP96"/>
<dbReference type="GO" id="GO:0005886">
    <property type="term" value="C:plasma membrane"/>
    <property type="evidence" value="ECO:0007669"/>
    <property type="project" value="UniProtKB-SubCell"/>
</dbReference>
<keyword evidence="3" id="KW-1003">Cell membrane</keyword>
<evidence type="ECO:0000313" key="8">
    <source>
        <dbReference type="EMBL" id="CAH1230670.1"/>
    </source>
</evidence>
<dbReference type="EMBL" id="OV696686">
    <property type="protein sequence ID" value="CAH1230670.1"/>
    <property type="molecule type" value="Genomic_DNA"/>
</dbReference>
<organism evidence="8 9">
    <name type="scientific">Branchiostoma lanceolatum</name>
    <name type="common">Common lancelet</name>
    <name type="synonym">Amphioxus lanceolatum</name>
    <dbReference type="NCBI Taxonomy" id="7740"/>
    <lineage>
        <taxon>Eukaryota</taxon>
        <taxon>Metazoa</taxon>
        <taxon>Chordata</taxon>
        <taxon>Cephalochordata</taxon>
        <taxon>Leptocardii</taxon>
        <taxon>Amphioxiformes</taxon>
        <taxon>Branchiostomatidae</taxon>
        <taxon>Branchiostoma</taxon>
    </lineage>
</organism>
<evidence type="ECO:0000256" key="7">
    <source>
        <dbReference type="RuleBase" id="RU910716"/>
    </source>
</evidence>
<dbReference type="InterPro" id="IPR050895">
    <property type="entry name" value="XK-related_scramblase"/>
</dbReference>
<dbReference type="PANTHER" id="PTHR16024:SF28">
    <property type="entry name" value="XK-RELATED PROTEIN"/>
    <property type="match status" value="1"/>
</dbReference>
<feature type="transmembrane region" description="Helical" evidence="7">
    <location>
        <begin position="155"/>
        <end position="175"/>
    </location>
</feature>
<protein>
    <recommendedName>
        <fullName evidence="7">XK-related protein</fullName>
    </recommendedName>
</protein>
<dbReference type="InterPro" id="IPR018629">
    <property type="entry name" value="XK-rel"/>
</dbReference>
<evidence type="ECO:0000313" key="9">
    <source>
        <dbReference type="Proteomes" id="UP000838412"/>
    </source>
</evidence>
<dbReference type="Pfam" id="PF09815">
    <property type="entry name" value="XK-related"/>
    <property type="match status" value="1"/>
</dbReference>
<name>A0A8J9YP96_BRALA</name>